<dbReference type="EMBL" id="BAAAXF010000041">
    <property type="protein sequence ID" value="GAA3499104.1"/>
    <property type="molecule type" value="Genomic_DNA"/>
</dbReference>
<comment type="subcellular location">
    <subcellularLocation>
        <location evidence="1">Cell envelope</location>
    </subcellularLocation>
</comment>
<dbReference type="InterPro" id="IPR032694">
    <property type="entry name" value="CopC/D"/>
</dbReference>
<evidence type="ECO:0000313" key="4">
    <source>
        <dbReference type="Proteomes" id="UP001501455"/>
    </source>
</evidence>
<sequence length="78" mass="8423">MWSDPDGEAFDIPEVKVALTLSARGHRPPARSSPDHITTGHWSASGVQIPMAGDWKIEVTVRTSDIDQVTVSKNAQIG</sequence>
<keyword evidence="4" id="KW-1185">Reference proteome</keyword>
<comment type="caution">
    <text evidence="3">The sequence shown here is derived from an EMBL/GenBank/DDBJ whole genome shotgun (WGS) entry which is preliminary data.</text>
</comment>
<protein>
    <recommendedName>
        <fullName evidence="5">YtkA-like domain-containing protein</fullName>
    </recommendedName>
</protein>
<gene>
    <name evidence="3" type="ORF">GCM10019016_062070</name>
</gene>
<reference evidence="4" key="1">
    <citation type="journal article" date="2019" name="Int. J. Syst. Evol. Microbiol.">
        <title>The Global Catalogue of Microorganisms (GCM) 10K type strain sequencing project: providing services to taxonomists for standard genome sequencing and annotation.</title>
        <authorList>
            <consortium name="The Broad Institute Genomics Platform"/>
            <consortium name="The Broad Institute Genome Sequencing Center for Infectious Disease"/>
            <person name="Wu L."/>
            <person name="Ma J."/>
        </authorList>
    </citation>
    <scope>NUCLEOTIDE SEQUENCE [LARGE SCALE GENOMIC DNA]</scope>
    <source>
        <strain evidence="4">JCM 4816</strain>
    </source>
</reference>
<organism evidence="3 4">
    <name type="scientific">Streptomyces prasinosporus</name>
    <dbReference type="NCBI Taxonomy" id="68256"/>
    <lineage>
        <taxon>Bacteria</taxon>
        <taxon>Bacillati</taxon>
        <taxon>Actinomycetota</taxon>
        <taxon>Actinomycetes</taxon>
        <taxon>Kitasatosporales</taxon>
        <taxon>Streptomycetaceae</taxon>
        <taxon>Streptomyces</taxon>
        <taxon>Streptomyces albogriseolus group</taxon>
    </lineage>
</organism>
<dbReference type="PANTHER" id="PTHR34820">
    <property type="entry name" value="INNER MEMBRANE PROTEIN YEBZ"/>
    <property type="match status" value="1"/>
</dbReference>
<feature type="region of interest" description="Disordered" evidence="2">
    <location>
        <begin position="23"/>
        <end position="43"/>
    </location>
</feature>
<name>A0ABP6TWL6_9ACTN</name>
<evidence type="ECO:0000256" key="1">
    <source>
        <dbReference type="ARBA" id="ARBA00004196"/>
    </source>
</evidence>
<evidence type="ECO:0000313" key="3">
    <source>
        <dbReference type="EMBL" id="GAA3499104.1"/>
    </source>
</evidence>
<accession>A0ABP6TWL6</accession>
<dbReference type="PANTHER" id="PTHR34820:SF4">
    <property type="entry name" value="INNER MEMBRANE PROTEIN YEBZ"/>
    <property type="match status" value="1"/>
</dbReference>
<evidence type="ECO:0000256" key="2">
    <source>
        <dbReference type="SAM" id="MobiDB-lite"/>
    </source>
</evidence>
<evidence type="ECO:0008006" key="5">
    <source>
        <dbReference type="Google" id="ProtNLM"/>
    </source>
</evidence>
<proteinExistence type="predicted"/>
<dbReference type="Proteomes" id="UP001501455">
    <property type="component" value="Unassembled WGS sequence"/>
</dbReference>